<evidence type="ECO:0000313" key="2">
    <source>
        <dbReference type="Proteomes" id="UP000789920"/>
    </source>
</evidence>
<dbReference type="Proteomes" id="UP000789920">
    <property type="component" value="Unassembled WGS sequence"/>
</dbReference>
<accession>A0ACA9MYM7</accession>
<reference evidence="1" key="1">
    <citation type="submission" date="2021-06" db="EMBL/GenBank/DDBJ databases">
        <authorList>
            <person name="Kallberg Y."/>
            <person name="Tangrot J."/>
            <person name="Rosling A."/>
        </authorList>
    </citation>
    <scope>NUCLEOTIDE SEQUENCE</scope>
    <source>
        <strain evidence="1">MA461A</strain>
    </source>
</reference>
<proteinExistence type="predicted"/>
<dbReference type="EMBL" id="CAJVQC010010990">
    <property type="protein sequence ID" value="CAG8622766.1"/>
    <property type="molecule type" value="Genomic_DNA"/>
</dbReference>
<comment type="caution">
    <text evidence="1">The sequence shown here is derived from an EMBL/GenBank/DDBJ whole genome shotgun (WGS) entry which is preliminary data.</text>
</comment>
<gene>
    <name evidence="1" type="ORF">RPERSI_LOCUS6783</name>
</gene>
<sequence length="217" mass="24533">VGKVMGVQDDDLPRLLNIEKSPRMVGGIVRKHLDNSDFGGSWIDVKKDKIFINAVDPSKSEEIKSIPEIKPYVRFLEIEIAPNSLANLSSSFEQIIQLAKNKKAVDVYLYVNISINNVVLRFIYQPPEQHTTKRQNGVRVSAIGKTYYCGDGVYRKAGQYLCSVGFFERDKKDPNPLKLYIVTAGHCHNPDKLDSESFATELIITDIVAGHDFRRDF</sequence>
<protein>
    <submittedName>
        <fullName evidence="1">34981_t:CDS:1</fullName>
    </submittedName>
</protein>
<organism evidence="1 2">
    <name type="scientific">Racocetra persica</name>
    <dbReference type="NCBI Taxonomy" id="160502"/>
    <lineage>
        <taxon>Eukaryota</taxon>
        <taxon>Fungi</taxon>
        <taxon>Fungi incertae sedis</taxon>
        <taxon>Mucoromycota</taxon>
        <taxon>Glomeromycotina</taxon>
        <taxon>Glomeromycetes</taxon>
        <taxon>Diversisporales</taxon>
        <taxon>Gigasporaceae</taxon>
        <taxon>Racocetra</taxon>
    </lineage>
</organism>
<evidence type="ECO:0000313" key="1">
    <source>
        <dbReference type="EMBL" id="CAG8622766.1"/>
    </source>
</evidence>
<keyword evidence="2" id="KW-1185">Reference proteome</keyword>
<name>A0ACA9MYM7_9GLOM</name>
<feature type="non-terminal residue" evidence="1">
    <location>
        <position position="1"/>
    </location>
</feature>